<feature type="compositionally biased region" description="Polar residues" evidence="1">
    <location>
        <begin position="1"/>
        <end position="34"/>
    </location>
</feature>
<protein>
    <recommendedName>
        <fullName evidence="4">Histone chaperone domain-containing protein</fullName>
    </recommendedName>
</protein>
<reference evidence="2 3" key="1">
    <citation type="submission" date="2017-02" db="EMBL/GenBank/DDBJ databases">
        <title>Genomes of Trichoderma spp. with biocontrol activity.</title>
        <authorList>
            <person name="Gardiner D."/>
            <person name="Kazan K."/>
            <person name="Vos C."/>
            <person name="Harvey P."/>
        </authorList>
    </citation>
    <scope>NUCLEOTIDE SEQUENCE [LARGE SCALE GENOMIC DNA]</scope>
    <source>
        <strain evidence="2 3">A5MH</strain>
    </source>
</reference>
<dbReference type="EMBL" id="MTYH01000036">
    <property type="protein sequence ID" value="PNP44152.1"/>
    <property type="molecule type" value="Genomic_DNA"/>
</dbReference>
<proteinExistence type="predicted"/>
<accession>A0A2K0TF46</accession>
<dbReference type="AlphaFoldDB" id="A0A2K0TF46"/>
<gene>
    <name evidence="2" type="ORF">TGAMA5MH_04439</name>
</gene>
<evidence type="ECO:0000256" key="1">
    <source>
        <dbReference type="SAM" id="MobiDB-lite"/>
    </source>
</evidence>
<evidence type="ECO:0000313" key="2">
    <source>
        <dbReference type="EMBL" id="PNP44152.1"/>
    </source>
</evidence>
<name>A0A2K0TF46_9HYPO</name>
<feature type="region of interest" description="Disordered" evidence="1">
    <location>
        <begin position="1"/>
        <end position="90"/>
    </location>
</feature>
<dbReference type="Proteomes" id="UP000236546">
    <property type="component" value="Unassembled WGS sequence"/>
</dbReference>
<evidence type="ECO:0000313" key="3">
    <source>
        <dbReference type="Proteomes" id="UP000236546"/>
    </source>
</evidence>
<feature type="compositionally biased region" description="Basic and acidic residues" evidence="1">
    <location>
        <begin position="57"/>
        <end position="71"/>
    </location>
</feature>
<dbReference type="OrthoDB" id="4357148at2759"/>
<comment type="caution">
    <text evidence="2">The sequence shown here is derived from an EMBL/GenBank/DDBJ whole genome shotgun (WGS) entry which is preliminary data.</text>
</comment>
<organism evidence="2 3">
    <name type="scientific">Trichoderma gamsii</name>
    <dbReference type="NCBI Taxonomy" id="398673"/>
    <lineage>
        <taxon>Eukaryota</taxon>
        <taxon>Fungi</taxon>
        <taxon>Dikarya</taxon>
        <taxon>Ascomycota</taxon>
        <taxon>Pezizomycotina</taxon>
        <taxon>Sordariomycetes</taxon>
        <taxon>Hypocreomycetidae</taxon>
        <taxon>Hypocreales</taxon>
        <taxon>Hypocreaceae</taxon>
        <taxon>Trichoderma</taxon>
    </lineage>
</organism>
<evidence type="ECO:0008006" key="4">
    <source>
        <dbReference type="Google" id="ProtNLM"/>
    </source>
</evidence>
<sequence>MSTEYTPDSNVDSRLQDDSYATQTNEPVPVQSDNKGVEDPINASRADSDQQLEQDDKEAIDKSNIVDERTRGAKPMGTYREPGDKVAGLE</sequence>